<comment type="similarity">
    <text evidence="2">Belongs to the type III secretion exporter family.</text>
</comment>
<feature type="transmembrane region" description="Helical" evidence="8">
    <location>
        <begin position="188"/>
        <end position="211"/>
    </location>
</feature>
<evidence type="ECO:0000256" key="7">
    <source>
        <dbReference type="SAM" id="MobiDB-lite"/>
    </source>
</evidence>
<organism evidence="9 10">
    <name type="scientific">Paraburkholderia humisilvae</name>
    <dbReference type="NCBI Taxonomy" id="627669"/>
    <lineage>
        <taxon>Bacteria</taxon>
        <taxon>Pseudomonadati</taxon>
        <taxon>Pseudomonadota</taxon>
        <taxon>Betaproteobacteria</taxon>
        <taxon>Burkholderiales</taxon>
        <taxon>Burkholderiaceae</taxon>
        <taxon>Paraburkholderia</taxon>
    </lineage>
</organism>
<feature type="transmembrane region" description="Helical" evidence="8">
    <location>
        <begin position="32"/>
        <end position="52"/>
    </location>
</feature>
<dbReference type="PRINTS" id="PR00950">
    <property type="entry name" value="TYPE3IMSPROT"/>
</dbReference>
<keyword evidence="3" id="KW-1003">Cell membrane</keyword>
<keyword evidence="6 8" id="KW-0472">Membrane</keyword>
<evidence type="ECO:0000256" key="3">
    <source>
        <dbReference type="ARBA" id="ARBA00022475"/>
    </source>
</evidence>
<gene>
    <name evidence="9" type="primary">yscU_1</name>
    <name evidence="9" type="ORF">LMG29542_04869</name>
</gene>
<feature type="transmembrane region" description="Helical" evidence="8">
    <location>
        <begin position="145"/>
        <end position="168"/>
    </location>
</feature>
<evidence type="ECO:0000256" key="8">
    <source>
        <dbReference type="SAM" id="Phobius"/>
    </source>
</evidence>
<comment type="subcellular location">
    <subcellularLocation>
        <location evidence="1">Cell membrane</location>
        <topology evidence="1">Multi-pass membrane protein</topology>
    </subcellularLocation>
</comment>
<dbReference type="SUPFAM" id="SSF160544">
    <property type="entry name" value="EscU C-terminal domain-like"/>
    <property type="match status" value="1"/>
</dbReference>
<dbReference type="PANTHER" id="PTHR30531">
    <property type="entry name" value="FLAGELLAR BIOSYNTHETIC PROTEIN FLHB"/>
    <property type="match status" value="1"/>
</dbReference>
<evidence type="ECO:0000313" key="9">
    <source>
        <dbReference type="EMBL" id="CAB3764338.1"/>
    </source>
</evidence>
<evidence type="ECO:0000256" key="4">
    <source>
        <dbReference type="ARBA" id="ARBA00022692"/>
    </source>
</evidence>
<reference evidence="9 10" key="1">
    <citation type="submission" date="2020-04" db="EMBL/GenBank/DDBJ databases">
        <authorList>
            <person name="De Canck E."/>
        </authorList>
    </citation>
    <scope>NUCLEOTIDE SEQUENCE [LARGE SCALE GENOMIC DNA]</scope>
    <source>
        <strain evidence="9 10">LMG 29542</strain>
    </source>
</reference>
<dbReference type="AlphaFoldDB" id="A0A6J5ECX3"/>
<dbReference type="InterPro" id="IPR029025">
    <property type="entry name" value="T3SS_substrate_exporter_C"/>
</dbReference>
<sequence>MSDDKTEAPTEKKLRDAREEGQVSHSADFTSAVSMAVLVLLLAIGSSTLIALMKQLVSSPLSFAAGDRSGADLASHLYDIGIDTAECILPVACAAALGGMLASIGQVGFQITMKPVAPNLSNISPATGFKRIFATRSVIELAKMILKAAIVTTVMWFTIKSLIPLMVASLYQPPQELATSFWSLLLKLLIFATIVFFLIGAADVGIQKFFFLKRLRMSKDEVKREYKQSEGDPRLKAERKRLARELINSPPPASKVARADMVVVNPTHYAVAVRYAPDEHPLPRVIAKGTAEQAAILRRAARDAQVPIIGNPPVARALYQVGVDQPIPEELFEAVAAILRWVQSIGMKKNPSNESAH</sequence>
<accession>A0A6J5ECX3</accession>
<evidence type="ECO:0000313" key="10">
    <source>
        <dbReference type="Proteomes" id="UP000494363"/>
    </source>
</evidence>
<dbReference type="Gene3D" id="3.40.1690.10">
    <property type="entry name" value="secretion proteins EscU"/>
    <property type="match status" value="1"/>
</dbReference>
<name>A0A6J5ECX3_9BURK</name>
<evidence type="ECO:0000256" key="5">
    <source>
        <dbReference type="ARBA" id="ARBA00022989"/>
    </source>
</evidence>
<dbReference type="EMBL" id="CADIKH010000024">
    <property type="protein sequence ID" value="CAB3764338.1"/>
    <property type="molecule type" value="Genomic_DNA"/>
</dbReference>
<keyword evidence="10" id="KW-1185">Reference proteome</keyword>
<dbReference type="RefSeq" id="WP_175228974.1">
    <property type="nucleotide sequence ID" value="NZ_CADIKH010000024.1"/>
</dbReference>
<evidence type="ECO:0000256" key="1">
    <source>
        <dbReference type="ARBA" id="ARBA00004651"/>
    </source>
</evidence>
<dbReference type="Pfam" id="PF01312">
    <property type="entry name" value="Bac_export_2"/>
    <property type="match status" value="1"/>
</dbReference>
<dbReference type="PANTHER" id="PTHR30531:SF12">
    <property type="entry name" value="FLAGELLAR BIOSYNTHETIC PROTEIN FLHB"/>
    <property type="match status" value="1"/>
</dbReference>
<keyword evidence="5 8" id="KW-1133">Transmembrane helix</keyword>
<protein>
    <submittedName>
        <fullName evidence="9">Yop proteins translocation protein U</fullName>
    </submittedName>
</protein>
<dbReference type="GO" id="GO:0005886">
    <property type="term" value="C:plasma membrane"/>
    <property type="evidence" value="ECO:0007669"/>
    <property type="project" value="UniProtKB-SubCell"/>
</dbReference>
<feature type="region of interest" description="Disordered" evidence="7">
    <location>
        <begin position="1"/>
        <end position="21"/>
    </location>
</feature>
<evidence type="ECO:0000256" key="6">
    <source>
        <dbReference type="ARBA" id="ARBA00023136"/>
    </source>
</evidence>
<proteinExistence type="inferred from homology"/>
<dbReference type="NCBIfam" id="TIGR01404">
    <property type="entry name" value="FlhB_rel_III"/>
    <property type="match status" value="1"/>
</dbReference>
<evidence type="ECO:0000256" key="2">
    <source>
        <dbReference type="ARBA" id="ARBA00010690"/>
    </source>
</evidence>
<dbReference type="Proteomes" id="UP000494363">
    <property type="component" value="Unassembled WGS sequence"/>
</dbReference>
<dbReference type="InterPro" id="IPR006307">
    <property type="entry name" value="BsaZ-like"/>
</dbReference>
<dbReference type="InterPro" id="IPR006135">
    <property type="entry name" value="T3SS_substrate_exporter"/>
</dbReference>
<dbReference type="GO" id="GO:0009306">
    <property type="term" value="P:protein secretion"/>
    <property type="evidence" value="ECO:0007669"/>
    <property type="project" value="InterPro"/>
</dbReference>
<keyword evidence="4 8" id="KW-0812">Transmembrane</keyword>